<keyword evidence="3" id="KW-1133">Transmembrane helix</keyword>
<keyword evidence="3" id="KW-0472">Membrane</keyword>
<evidence type="ECO:0000313" key="4">
    <source>
        <dbReference type="EMBL" id="GAA4316660.1"/>
    </source>
</evidence>
<dbReference type="SUPFAM" id="SSF51161">
    <property type="entry name" value="Trimeric LpxA-like enzymes"/>
    <property type="match status" value="1"/>
</dbReference>
<accession>A0ABP8G3L8</accession>
<comment type="similarity">
    <text evidence="1">Belongs to the transferase hexapeptide repeat family.</text>
</comment>
<dbReference type="InterPro" id="IPR011004">
    <property type="entry name" value="Trimer_LpxA-like_sf"/>
</dbReference>
<comment type="caution">
    <text evidence="4">The sequence shown here is derived from an EMBL/GenBank/DDBJ whole genome shotgun (WGS) entry which is preliminary data.</text>
</comment>
<sequence>MGRIRNFITEFRIWFCNFVIAYIPFHFIRLAYYRHIMNFKIGKNSSVNLGCVFNTPGLFEMQDNSTINQFCHIDNRGSIFIGNNVSISPKCSLVSADHDVNDEECIGRVGPIVLEDYVFVGYNAIILKDCTLKRGAVLGARSLLTQSAEADGIYFGIPARLKKHRNPVYNYSSEYMRLFH</sequence>
<dbReference type="Proteomes" id="UP001500582">
    <property type="component" value="Unassembled WGS sequence"/>
</dbReference>
<keyword evidence="5" id="KW-1185">Reference proteome</keyword>
<dbReference type="PANTHER" id="PTHR23416:SF23">
    <property type="entry name" value="ACETYLTRANSFERASE C18B11.09C-RELATED"/>
    <property type="match status" value="1"/>
</dbReference>
<evidence type="ECO:0008006" key="6">
    <source>
        <dbReference type="Google" id="ProtNLM"/>
    </source>
</evidence>
<dbReference type="Gene3D" id="2.160.10.10">
    <property type="entry name" value="Hexapeptide repeat proteins"/>
    <property type="match status" value="1"/>
</dbReference>
<gene>
    <name evidence="4" type="ORF">GCM10023149_13790</name>
</gene>
<proteinExistence type="inferred from homology"/>
<name>A0ABP8G3L8_9SPHI</name>
<dbReference type="InterPro" id="IPR051159">
    <property type="entry name" value="Hexapeptide_acetyltransf"/>
</dbReference>
<keyword evidence="3" id="KW-0812">Transmembrane</keyword>
<evidence type="ECO:0000256" key="3">
    <source>
        <dbReference type="SAM" id="Phobius"/>
    </source>
</evidence>
<dbReference type="CDD" id="cd04647">
    <property type="entry name" value="LbH_MAT_like"/>
    <property type="match status" value="1"/>
</dbReference>
<keyword evidence="2" id="KW-0808">Transferase</keyword>
<reference evidence="5" key="1">
    <citation type="journal article" date="2019" name="Int. J. Syst. Evol. Microbiol.">
        <title>The Global Catalogue of Microorganisms (GCM) 10K type strain sequencing project: providing services to taxonomists for standard genome sequencing and annotation.</title>
        <authorList>
            <consortium name="The Broad Institute Genomics Platform"/>
            <consortium name="The Broad Institute Genome Sequencing Center for Infectious Disease"/>
            <person name="Wu L."/>
            <person name="Ma J."/>
        </authorList>
    </citation>
    <scope>NUCLEOTIDE SEQUENCE [LARGE SCALE GENOMIC DNA]</scope>
    <source>
        <strain evidence="5">JCM 17705</strain>
    </source>
</reference>
<feature type="transmembrane region" description="Helical" evidence="3">
    <location>
        <begin position="12"/>
        <end position="32"/>
    </location>
</feature>
<dbReference type="EMBL" id="BAABFT010000003">
    <property type="protein sequence ID" value="GAA4316660.1"/>
    <property type="molecule type" value="Genomic_DNA"/>
</dbReference>
<organism evidence="4 5">
    <name type="scientific">Mucilaginibacter gynuensis</name>
    <dbReference type="NCBI Taxonomy" id="1302236"/>
    <lineage>
        <taxon>Bacteria</taxon>
        <taxon>Pseudomonadati</taxon>
        <taxon>Bacteroidota</taxon>
        <taxon>Sphingobacteriia</taxon>
        <taxon>Sphingobacteriales</taxon>
        <taxon>Sphingobacteriaceae</taxon>
        <taxon>Mucilaginibacter</taxon>
    </lineage>
</organism>
<evidence type="ECO:0000256" key="2">
    <source>
        <dbReference type="ARBA" id="ARBA00022679"/>
    </source>
</evidence>
<evidence type="ECO:0000313" key="5">
    <source>
        <dbReference type="Proteomes" id="UP001500582"/>
    </source>
</evidence>
<evidence type="ECO:0000256" key="1">
    <source>
        <dbReference type="ARBA" id="ARBA00007274"/>
    </source>
</evidence>
<dbReference type="PANTHER" id="PTHR23416">
    <property type="entry name" value="SIALIC ACID SYNTHASE-RELATED"/>
    <property type="match status" value="1"/>
</dbReference>
<protein>
    <recommendedName>
        <fullName evidence="6">Acyltransferase</fullName>
    </recommendedName>
</protein>